<feature type="region of interest" description="Disordered" evidence="1">
    <location>
        <begin position="140"/>
        <end position="165"/>
    </location>
</feature>
<feature type="compositionally biased region" description="Basic residues" evidence="1">
    <location>
        <begin position="154"/>
        <end position="165"/>
    </location>
</feature>
<sequence length="165" mass="18776">MDADDASTGETGSTKKHARLGRNDIPVPGFNKGEIVWARVNKYPSHPAKFLNLSDEEAGPKLVASRRYTGDVLVEFLKVPEIHRFGWVGRRTICEMGDPQVDRQRLQETLQKKMKKKEYIQEAKEGYRCAGSILGLDPEPLLSEVFDQPPPEQKRKRKQSSSKKR</sequence>
<dbReference type="Pfam" id="PF00855">
    <property type="entry name" value="PWWP"/>
    <property type="match status" value="1"/>
</dbReference>
<dbReference type="Proteomes" id="UP000469890">
    <property type="component" value="Unassembled WGS sequence"/>
</dbReference>
<comment type="caution">
    <text evidence="3">The sequence shown here is derived from an EMBL/GenBank/DDBJ whole genome shotgun (WGS) entry which is preliminary data.</text>
</comment>
<evidence type="ECO:0000259" key="2">
    <source>
        <dbReference type="Pfam" id="PF00855"/>
    </source>
</evidence>
<dbReference type="AlphaFoldDB" id="A0A8H4F1W7"/>
<dbReference type="SUPFAM" id="SSF63748">
    <property type="entry name" value="Tudor/PWWP/MBT"/>
    <property type="match status" value="1"/>
</dbReference>
<gene>
    <name evidence="3" type="ORF">FB192DRAFT_1374734</name>
</gene>
<reference evidence="3 4" key="1">
    <citation type="submission" date="2019-09" db="EMBL/GenBank/DDBJ databases">
        <authorList>
            <consortium name="DOE Joint Genome Institute"/>
            <person name="Mondo S.J."/>
            <person name="Navarro-Mendoza M.I."/>
            <person name="Perez-Arques C."/>
            <person name="Panchal S."/>
            <person name="Nicolas F.E."/>
            <person name="Ganguly P."/>
            <person name="Pangilinan J."/>
            <person name="Grigoriev I."/>
            <person name="Heitman J."/>
            <person name="Sanya K."/>
            <person name="Garre V."/>
        </authorList>
    </citation>
    <scope>NUCLEOTIDE SEQUENCE [LARGE SCALE GENOMIC DNA]</scope>
    <source>
        <strain evidence="3 4">MU402</strain>
    </source>
</reference>
<protein>
    <recommendedName>
        <fullName evidence="2">PWWP domain-containing protein</fullName>
    </recommendedName>
</protein>
<dbReference type="EMBL" id="JAAECE010000004">
    <property type="protein sequence ID" value="KAF1801800.1"/>
    <property type="molecule type" value="Genomic_DNA"/>
</dbReference>
<feature type="domain" description="PWWP" evidence="2">
    <location>
        <begin position="33"/>
        <end position="126"/>
    </location>
</feature>
<accession>A0A8H4F1W7</accession>
<evidence type="ECO:0000256" key="1">
    <source>
        <dbReference type="SAM" id="MobiDB-lite"/>
    </source>
</evidence>
<dbReference type="InterPro" id="IPR000313">
    <property type="entry name" value="PWWP_dom"/>
</dbReference>
<feature type="non-terminal residue" evidence="3">
    <location>
        <position position="1"/>
    </location>
</feature>
<dbReference type="Gene3D" id="2.30.30.140">
    <property type="match status" value="1"/>
</dbReference>
<organism evidence="3 4">
    <name type="scientific">Mucor circinelloides f. lusitanicus</name>
    <name type="common">Mucor racemosus var. lusitanicus</name>
    <dbReference type="NCBI Taxonomy" id="29924"/>
    <lineage>
        <taxon>Eukaryota</taxon>
        <taxon>Fungi</taxon>
        <taxon>Fungi incertae sedis</taxon>
        <taxon>Mucoromycota</taxon>
        <taxon>Mucoromycotina</taxon>
        <taxon>Mucoromycetes</taxon>
        <taxon>Mucorales</taxon>
        <taxon>Mucorineae</taxon>
        <taxon>Mucoraceae</taxon>
        <taxon>Mucor</taxon>
    </lineage>
</organism>
<evidence type="ECO:0000313" key="3">
    <source>
        <dbReference type="EMBL" id="KAF1801800.1"/>
    </source>
</evidence>
<name>A0A8H4F1W7_MUCCL</name>
<evidence type="ECO:0000313" key="4">
    <source>
        <dbReference type="Proteomes" id="UP000469890"/>
    </source>
</evidence>
<feature type="region of interest" description="Disordered" evidence="1">
    <location>
        <begin position="1"/>
        <end position="24"/>
    </location>
</feature>
<proteinExistence type="predicted"/>